<comment type="caution">
    <text evidence="2">The sequence shown here is derived from an EMBL/GenBank/DDBJ whole genome shotgun (WGS) entry which is preliminary data.</text>
</comment>
<feature type="domain" description="Tyrosine specific protein phosphatases" evidence="1">
    <location>
        <begin position="155"/>
        <end position="214"/>
    </location>
</feature>
<dbReference type="EMBL" id="JALLBG020000312">
    <property type="protein sequence ID" value="KAL3756306.1"/>
    <property type="molecule type" value="Genomic_DNA"/>
</dbReference>
<dbReference type="InterPro" id="IPR000387">
    <property type="entry name" value="Tyr_Pase_dom"/>
</dbReference>
<dbReference type="PANTHER" id="PTHR46377:SF1">
    <property type="entry name" value="DUAL SPECIFICITY PROTEIN PHOSPHATASE 19"/>
    <property type="match status" value="1"/>
</dbReference>
<evidence type="ECO:0000259" key="1">
    <source>
        <dbReference type="PROSITE" id="PS50056"/>
    </source>
</evidence>
<dbReference type="Gene3D" id="3.90.190.10">
    <property type="entry name" value="Protein tyrosine phosphatase superfamily"/>
    <property type="match status" value="1"/>
</dbReference>
<accession>A0ABD3M2K5</accession>
<evidence type="ECO:0000313" key="3">
    <source>
        <dbReference type="Proteomes" id="UP001530293"/>
    </source>
</evidence>
<dbReference type="PROSITE" id="PS50056">
    <property type="entry name" value="TYR_PHOSPHATASE_2"/>
    <property type="match status" value="1"/>
</dbReference>
<protein>
    <recommendedName>
        <fullName evidence="1">Tyrosine specific protein phosphatases domain-containing protein</fullName>
    </recommendedName>
</protein>
<reference evidence="2 3" key="1">
    <citation type="submission" date="2024-10" db="EMBL/GenBank/DDBJ databases">
        <title>Updated reference genomes for cyclostephanoid diatoms.</title>
        <authorList>
            <person name="Roberts W.R."/>
            <person name="Alverson A.J."/>
        </authorList>
    </citation>
    <scope>NUCLEOTIDE SEQUENCE [LARGE SCALE GENOMIC DNA]</scope>
    <source>
        <strain evidence="2 3">AJA232-27</strain>
    </source>
</reference>
<dbReference type="InterPro" id="IPR000340">
    <property type="entry name" value="Dual-sp_phosphatase_cat-dom"/>
</dbReference>
<dbReference type="InterPro" id="IPR020422">
    <property type="entry name" value="TYR_PHOSPHATASE_DUAL_dom"/>
</dbReference>
<dbReference type="Proteomes" id="UP001530293">
    <property type="component" value="Unassembled WGS sequence"/>
</dbReference>
<gene>
    <name evidence="2" type="ORF">ACHAWU_007257</name>
</gene>
<sequence>MTFRSFIQPPTCAEIIPGLWVGDLSSVSTDEIATSSSKSSPSSSSDSGRKKVVTVITILFEQYYIDLAKDYFELQNRQRKDALDEGDASNERLHRCRMNTTYIKHVVFTLEDKFDADLLSMLPSALEAIDEALGVDMNKASSPITPSDNESLGTETTIKPIGDDDDSPERICLVHCFKGMSRSVSVIIAYLLSRHSHRFKSFEEALRHVRNERPIACPNVGFALALRQFQKTIATTTD</sequence>
<name>A0ABD3M2K5_9STRA</name>
<organism evidence="2 3">
    <name type="scientific">Discostella pseudostelligera</name>
    <dbReference type="NCBI Taxonomy" id="259834"/>
    <lineage>
        <taxon>Eukaryota</taxon>
        <taxon>Sar</taxon>
        <taxon>Stramenopiles</taxon>
        <taxon>Ochrophyta</taxon>
        <taxon>Bacillariophyta</taxon>
        <taxon>Coscinodiscophyceae</taxon>
        <taxon>Thalassiosirophycidae</taxon>
        <taxon>Stephanodiscales</taxon>
        <taxon>Stephanodiscaceae</taxon>
        <taxon>Discostella</taxon>
    </lineage>
</organism>
<dbReference type="AlphaFoldDB" id="A0ABD3M2K5"/>
<dbReference type="InterPro" id="IPR029021">
    <property type="entry name" value="Prot-tyrosine_phosphatase-like"/>
</dbReference>
<dbReference type="SUPFAM" id="SSF52799">
    <property type="entry name" value="(Phosphotyrosine protein) phosphatases II"/>
    <property type="match status" value="1"/>
</dbReference>
<proteinExistence type="predicted"/>
<dbReference type="Pfam" id="PF00782">
    <property type="entry name" value="DSPc"/>
    <property type="match status" value="1"/>
</dbReference>
<evidence type="ECO:0000313" key="2">
    <source>
        <dbReference type="EMBL" id="KAL3756306.1"/>
    </source>
</evidence>
<dbReference type="SMART" id="SM00195">
    <property type="entry name" value="DSPc"/>
    <property type="match status" value="1"/>
</dbReference>
<dbReference type="PANTHER" id="PTHR46377">
    <property type="entry name" value="DUAL SPECIFICITY PROTEIN PHOSPHATASE 19"/>
    <property type="match status" value="1"/>
</dbReference>
<keyword evidence="3" id="KW-1185">Reference proteome</keyword>
<dbReference type="CDD" id="cd14498">
    <property type="entry name" value="DSP"/>
    <property type="match status" value="1"/>
</dbReference>